<dbReference type="GO" id="GO:0008270">
    <property type="term" value="F:zinc ion binding"/>
    <property type="evidence" value="ECO:0007669"/>
    <property type="project" value="UniProtKB-KW"/>
</dbReference>
<dbReference type="InterPro" id="IPR001841">
    <property type="entry name" value="Znf_RING"/>
</dbReference>
<evidence type="ECO:0000256" key="7">
    <source>
        <dbReference type="ARBA" id="ARBA00022786"/>
    </source>
</evidence>
<reference evidence="14 15" key="1">
    <citation type="submission" date="2020-07" db="EMBL/GenBank/DDBJ databases">
        <title>The yeast mating-type switching endonuclease HO is a domesticated member of an unorthodox homing genetic element family.</title>
        <authorList>
            <person name="Coughlan A.Y."/>
            <person name="Lombardi L."/>
            <person name="Braun-Galleani S."/>
            <person name="Martos A.R."/>
            <person name="Galeote V."/>
            <person name="Bigey F."/>
            <person name="Dequin S."/>
            <person name="Byrne K.P."/>
            <person name="Wolfe K.H."/>
        </authorList>
    </citation>
    <scope>NUCLEOTIDE SEQUENCE [LARGE SCALE GENOMIC DNA]</scope>
    <source>
        <strain evidence="14 15">NRRL Y-6702</strain>
    </source>
</reference>
<accession>A0A7H9AVM7</accession>
<dbReference type="GO" id="GO:0016020">
    <property type="term" value="C:membrane"/>
    <property type="evidence" value="ECO:0007669"/>
    <property type="project" value="UniProtKB-SubCell"/>
</dbReference>
<evidence type="ECO:0000256" key="4">
    <source>
        <dbReference type="ARBA" id="ARBA00022692"/>
    </source>
</evidence>
<dbReference type="AlphaFoldDB" id="A0A7H9AVM7"/>
<dbReference type="SUPFAM" id="SSF57850">
    <property type="entry name" value="RING/U-box"/>
    <property type="match status" value="1"/>
</dbReference>
<dbReference type="InterPro" id="IPR013083">
    <property type="entry name" value="Znf_RING/FYVE/PHD"/>
</dbReference>
<dbReference type="GeneID" id="59234056"/>
<evidence type="ECO:0000313" key="15">
    <source>
        <dbReference type="Proteomes" id="UP000509704"/>
    </source>
</evidence>
<dbReference type="PANTHER" id="PTHR45768">
    <property type="entry name" value="E3 UBIQUITIN-PROTEIN LIGASE RNF13-LIKE"/>
    <property type="match status" value="1"/>
</dbReference>
<evidence type="ECO:0000313" key="14">
    <source>
        <dbReference type="EMBL" id="QLG70420.1"/>
    </source>
</evidence>
<keyword evidence="8" id="KW-0862">Zinc</keyword>
<evidence type="ECO:0000256" key="9">
    <source>
        <dbReference type="ARBA" id="ARBA00022989"/>
    </source>
</evidence>
<evidence type="ECO:0000256" key="5">
    <source>
        <dbReference type="ARBA" id="ARBA00022723"/>
    </source>
</evidence>
<protein>
    <recommendedName>
        <fullName evidence="13">RING-type domain-containing protein</fullName>
    </recommendedName>
</protein>
<evidence type="ECO:0000256" key="1">
    <source>
        <dbReference type="ARBA" id="ARBA00004167"/>
    </source>
</evidence>
<keyword evidence="7" id="KW-0833">Ubl conjugation pathway</keyword>
<feature type="domain" description="RING-type" evidence="13">
    <location>
        <begin position="104"/>
        <end position="148"/>
    </location>
</feature>
<keyword evidence="4" id="KW-0812">Transmembrane</keyword>
<evidence type="ECO:0000256" key="12">
    <source>
        <dbReference type="SAM" id="MobiDB-lite"/>
    </source>
</evidence>
<dbReference type="Pfam" id="PF13639">
    <property type="entry name" value="zf-RING_2"/>
    <property type="match status" value="1"/>
</dbReference>
<sequence>MSNYQEEHGIQDDAVSRTATDDNEATRQDIRTQLREIFRLYSSDEDHQEDNTTLLELLSQLIPESLQEEWLEQLDQHDKKGCPESFIDSLPRVSKRNLSSTSACSICFSVFLEDDYPLVVELPHCDHRFDLECISIWLSKSTTCPLCRDDVMSHKVKIDSSKAELEEDWGMYG</sequence>
<dbReference type="EMBL" id="CP058604">
    <property type="protein sequence ID" value="QLG70420.1"/>
    <property type="molecule type" value="Genomic_DNA"/>
</dbReference>
<keyword evidence="5" id="KW-0479">Metal-binding</keyword>
<dbReference type="GO" id="GO:0016740">
    <property type="term" value="F:transferase activity"/>
    <property type="evidence" value="ECO:0007669"/>
    <property type="project" value="UniProtKB-KW"/>
</dbReference>
<evidence type="ECO:0000256" key="3">
    <source>
        <dbReference type="ARBA" id="ARBA00022679"/>
    </source>
</evidence>
<name>A0A7H9AVM7_ZYGMR</name>
<proteinExistence type="predicted"/>
<keyword evidence="3" id="KW-0808">Transferase</keyword>
<dbReference type="OrthoDB" id="8062037at2759"/>
<feature type="compositionally biased region" description="Basic and acidic residues" evidence="12">
    <location>
        <begin position="1"/>
        <end position="15"/>
    </location>
</feature>
<dbReference type="Proteomes" id="UP000509704">
    <property type="component" value="Chromosome 1"/>
</dbReference>
<organism evidence="14 15">
    <name type="scientific">Zygotorulaspora mrakii</name>
    <name type="common">Zygosaccharomyces mrakii</name>
    <dbReference type="NCBI Taxonomy" id="42260"/>
    <lineage>
        <taxon>Eukaryota</taxon>
        <taxon>Fungi</taxon>
        <taxon>Dikarya</taxon>
        <taxon>Ascomycota</taxon>
        <taxon>Saccharomycotina</taxon>
        <taxon>Saccharomycetes</taxon>
        <taxon>Saccharomycetales</taxon>
        <taxon>Saccharomycetaceae</taxon>
        <taxon>Zygotorulaspora</taxon>
    </lineage>
</organism>
<keyword evidence="9" id="KW-1133">Transmembrane helix</keyword>
<keyword evidence="10" id="KW-0472">Membrane</keyword>
<dbReference type="PANTHER" id="PTHR45768:SF18">
    <property type="entry name" value="RING-H2 FINGER PROTEIN ATL47-RELATED"/>
    <property type="match status" value="1"/>
</dbReference>
<evidence type="ECO:0000256" key="11">
    <source>
        <dbReference type="PROSITE-ProRule" id="PRU00175"/>
    </source>
</evidence>
<evidence type="ECO:0000256" key="6">
    <source>
        <dbReference type="ARBA" id="ARBA00022771"/>
    </source>
</evidence>
<keyword evidence="15" id="KW-1185">Reference proteome</keyword>
<dbReference type="PROSITE" id="PS50089">
    <property type="entry name" value="ZF_RING_2"/>
    <property type="match status" value="1"/>
</dbReference>
<dbReference type="SMART" id="SM00184">
    <property type="entry name" value="RING"/>
    <property type="match status" value="1"/>
</dbReference>
<dbReference type="KEGG" id="zmk:HG535_0A03590"/>
<evidence type="ECO:0000256" key="8">
    <source>
        <dbReference type="ARBA" id="ARBA00022833"/>
    </source>
</evidence>
<feature type="region of interest" description="Disordered" evidence="12">
    <location>
        <begin position="1"/>
        <end position="28"/>
    </location>
</feature>
<comment type="subcellular location">
    <subcellularLocation>
        <location evidence="1">Membrane</location>
        <topology evidence="1">Single-pass membrane protein</topology>
    </subcellularLocation>
</comment>
<dbReference type="RefSeq" id="XP_037142148.1">
    <property type="nucleotide sequence ID" value="XM_037286253.1"/>
</dbReference>
<evidence type="ECO:0000256" key="2">
    <source>
        <dbReference type="ARBA" id="ARBA00004906"/>
    </source>
</evidence>
<gene>
    <name evidence="14" type="ORF">HG535_0A03590</name>
</gene>
<dbReference type="Gene3D" id="3.30.40.10">
    <property type="entry name" value="Zinc/RING finger domain, C3HC4 (zinc finger)"/>
    <property type="match status" value="1"/>
</dbReference>
<evidence type="ECO:0000256" key="10">
    <source>
        <dbReference type="ARBA" id="ARBA00023136"/>
    </source>
</evidence>
<keyword evidence="6 11" id="KW-0863">Zinc-finger</keyword>
<comment type="pathway">
    <text evidence="2">Protein modification; protein ubiquitination.</text>
</comment>
<evidence type="ECO:0000259" key="13">
    <source>
        <dbReference type="PROSITE" id="PS50089"/>
    </source>
</evidence>